<proteinExistence type="inferred from homology"/>
<protein>
    <recommendedName>
        <fullName evidence="10">Exonuclease V</fullName>
    </recommendedName>
</protein>
<organism evidence="8 9">
    <name type="scientific">Lomentospora prolificans</name>
    <dbReference type="NCBI Taxonomy" id="41688"/>
    <lineage>
        <taxon>Eukaryota</taxon>
        <taxon>Fungi</taxon>
        <taxon>Dikarya</taxon>
        <taxon>Ascomycota</taxon>
        <taxon>Pezizomycotina</taxon>
        <taxon>Sordariomycetes</taxon>
        <taxon>Hypocreomycetidae</taxon>
        <taxon>Microascales</taxon>
        <taxon>Microascaceae</taxon>
        <taxon>Lomentospora</taxon>
    </lineage>
</organism>
<dbReference type="GO" id="GO:0005739">
    <property type="term" value="C:mitochondrion"/>
    <property type="evidence" value="ECO:0007669"/>
    <property type="project" value="TreeGrafter"/>
</dbReference>
<comment type="similarity">
    <text evidence="2">Belongs to the EXO5 family.</text>
</comment>
<feature type="compositionally biased region" description="Low complexity" evidence="7">
    <location>
        <begin position="70"/>
        <end position="80"/>
    </location>
</feature>
<evidence type="ECO:0008006" key="10">
    <source>
        <dbReference type="Google" id="ProtNLM"/>
    </source>
</evidence>
<dbReference type="EMBL" id="NLAX01000701">
    <property type="protein sequence ID" value="PKS07343.1"/>
    <property type="molecule type" value="Genomic_DNA"/>
</dbReference>
<evidence type="ECO:0000256" key="2">
    <source>
        <dbReference type="ARBA" id="ARBA00009797"/>
    </source>
</evidence>
<dbReference type="GO" id="GO:0005634">
    <property type="term" value="C:nucleus"/>
    <property type="evidence" value="ECO:0007669"/>
    <property type="project" value="TreeGrafter"/>
</dbReference>
<dbReference type="GO" id="GO:0036297">
    <property type="term" value="P:interstrand cross-link repair"/>
    <property type="evidence" value="ECO:0007669"/>
    <property type="project" value="TreeGrafter"/>
</dbReference>
<reference evidence="8 9" key="1">
    <citation type="journal article" date="2017" name="G3 (Bethesda)">
        <title>First Draft Genome Sequence of the Pathogenic Fungus Lomentospora prolificans (Formerly Scedosporium prolificans).</title>
        <authorList>
            <person name="Luo R."/>
            <person name="Zimin A."/>
            <person name="Workman R."/>
            <person name="Fan Y."/>
            <person name="Pertea G."/>
            <person name="Grossman N."/>
            <person name="Wear M.P."/>
            <person name="Jia B."/>
            <person name="Miller H."/>
            <person name="Casadevall A."/>
            <person name="Timp W."/>
            <person name="Zhang S.X."/>
            <person name="Salzberg S.L."/>
        </authorList>
    </citation>
    <scope>NUCLEOTIDE SEQUENCE [LARGE SCALE GENOMIC DNA]</scope>
    <source>
        <strain evidence="8 9">JHH-5317</strain>
    </source>
</reference>
<keyword evidence="5" id="KW-0540">Nuclease</keyword>
<evidence type="ECO:0000256" key="1">
    <source>
        <dbReference type="ARBA" id="ARBA00001966"/>
    </source>
</evidence>
<feature type="region of interest" description="Disordered" evidence="7">
    <location>
        <begin position="280"/>
        <end position="301"/>
    </location>
</feature>
<keyword evidence="4" id="KW-0479">Metal-binding</keyword>
<dbReference type="InterPro" id="IPR019190">
    <property type="entry name" value="EXOV"/>
</dbReference>
<keyword evidence="6" id="KW-0378">Hydrolase</keyword>
<dbReference type="PANTHER" id="PTHR14464">
    <property type="entry name" value="EXONUCLEASE V"/>
    <property type="match status" value="1"/>
</dbReference>
<feature type="compositionally biased region" description="Polar residues" evidence="7">
    <location>
        <begin position="92"/>
        <end position="101"/>
    </location>
</feature>
<dbReference type="FunCoup" id="A0A2N3N4I6">
    <property type="interactions" value="12"/>
</dbReference>
<evidence type="ECO:0000313" key="9">
    <source>
        <dbReference type="Proteomes" id="UP000233524"/>
    </source>
</evidence>
<keyword evidence="6" id="KW-0269">Exonuclease</keyword>
<comment type="cofactor">
    <cofactor evidence="1">
        <name>[4Fe-4S] cluster</name>
        <dbReference type="ChEBI" id="CHEBI:49883"/>
    </cofactor>
</comment>
<feature type="compositionally biased region" description="Acidic residues" evidence="7">
    <location>
        <begin position="130"/>
        <end position="139"/>
    </location>
</feature>
<feature type="region of interest" description="Disordered" evidence="7">
    <location>
        <begin position="70"/>
        <end position="101"/>
    </location>
</feature>
<dbReference type="OrthoDB" id="354769at2759"/>
<dbReference type="VEuPathDB" id="FungiDB:jhhlp_005945"/>
<evidence type="ECO:0000256" key="7">
    <source>
        <dbReference type="SAM" id="MobiDB-lite"/>
    </source>
</evidence>
<sequence length="521" mass="58092">MTTFAPPSFDDYYDLTSEEEALLIDLASKIVPTPPAAPAVSATTSVSGHVSSADLVTASGHVHQHYESVSVSSVATTNSTGAGRPPGAFPLSQPTSQPQQDTVVYPDLSRALAELPAEKTEAPPAVSEKNDDESDIEEVSADDFFKDERSPLVRFRTFPKKPFSVTDLTSGGAWCELQYYYTLTRLPWGRKTKTAIMREGSKVHKKLEDQVHTTVRVDVDTKEDLFGLKLWNFIQGLRTLRDTGLTRELEVWGMVDGQLCTGIVDSLSYSCPNSDFEDEIISSSQDSQDAKSDSKMRATPADNSSQLVYLCDVKTRGKPYPPKGAAMLRPVKIQLFLYHRFLAEMIKGNLDFSRVFRRLDIDPDEPFTDEFIAQVGSLHDEVFYDADPESSQESNGNGHASSDFVKYRTLRELLPLLRAELKLTFPNGVNSLGLLLSVDYRFRGDGSIIGSYTFPMDDQALDLHIASDMQWWKGERAPSGVDIEETFKCRLCEFSEECSWRAKMNRERLAKAKEKIRNGGV</sequence>
<dbReference type="InParanoid" id="A0A2N3N4I6"/>
<dbReference type="GO" id="GO:0045145">
    <property type="term" value="F:single-stranded DNA 5'-3' DNA exonuclease activity"/>
    <property type="evidence" value="ECO:0007669"/>
    <property type="project" value="InterPro"/>
</dbReference>
<keyword evidence="9" id="KW-1185">Reference proteome</keyword>
<evidence type="ECO:0000256" key="4">
    <source>
        <dbReference type="ARBA" id="ARBA00022485"/>
    </source>
</evidence>
<dbReference type="GO" id="GO:0051539">
    <property type="term" value="F:4 iron, 4 sulfur cluster binding"/>
    <property type="evidence" value="ECO:0007669"/>
    <property type="project" value="UniProtKB-KW"/>
</dbReference>
<dbReference type="Proteomes" id="UP000233524">
    <property type="component" value="Unassembled WGS sequence"/>
</dbReference>
<comment type="caution">
    <text evidence="8">The sequence shown here is derived from an EMBL/GenBank/DDBJ whole genome shotgun (WGS) entry which is preliminary data.</text>
</comment>
<keyword evidence="4" id="KW-0004">4Fe-4S</keyword>
<dbReference type="AlphaFoldDB" id="A0A2N3N4I6"/>
<feature type="region of interest" description="Disordered" evidence="7">
    <location>
        <begin position="115"/>
        <end position="139"/>
    </location>
</feature>
<evidence type="ECO:0000313" key="8">
    <source>
        <dbReference type="EMBL" id="PKS07343.1"/>
    </source>
</evidence>
<name>A0A2N3N4I6_9PEZI</name>
<evidence type="ECO:0000256" key="5">
    <source>
        <dbReference type="ARBA" id="ARBA00022722"/>
    </source>
</evidence>
<evidence type="ECO:0000256" key="6">
    <source>
        <dbReference type="ARBA" id="ARBA00022839"/>
    </source>
</evidence>
<keyword evidence="4" id="KW-0411">Iron-sulfur</keyword>
<comment type="subunit">
    <text evidence="3">Monomer.</text>
</comment>
<dbReference type="PANTHER" id="PTHR14464:SF4">
    <property type="entry name" value="EXONUCLEASE V"/>
    <property type="match status" value="1"/>
</dbReference>
<evidence type="ECO:0000256" key="3">
    <source>
        <dbReference type="ARBA" id="ARBA00011245"/>
    </source>
</evidence>
<keyword evidence="4" id="KW-0408">Iron</keyword>
<gene>
    <name evidence="8" type="ORF">jhhlp_005945</name>
</gene>
<accession>A0A2N3N4I6</accession>
<dbReference type="Pfam" id="PF09810">
    <property type="entry name" value="Exo5"/>
    <property type="match status" value="1"/>
</dbReference>